<dbReference type="AlphaFoldDB" id="A0A813N164"/>
<evidence type="ECO:0000259" key="2">
    <source>
        <dbReference type="PROSITE" id="PS50090"/>
    </source>
</evidence>
<dbReference type="InterPro" id="IPR017930">
    <property type="entry name" value="Myb_dom"/>
</dbReference>
<dbReference type="Gene3D" id="1.10.246.220">
    <property type="match status" value="1"/>
</dbReference>
<feature type="compositionally biased region" description="Basic and acidic residues" evidence="1">
    <location>
        <begin position="430"/>
        <end position="439"/>
    </location>
</feature>
<evidence type="ECO:0000313" key="4">
    <source>
        <dbReference type="EMBL" id="CAF0733100.1"/>
    </source>
</evidence>
<evidence type="ECO:0000259" key="3">
    <source>
        <dbReference type="PROSITE" id="PS51294"/>
    </source>
</evidence>
<evidence type="ECO:0000256" key="1">
    <source>
        <dbReference type="SAM" id="MobiDB-lite"/>
    </source>
</evidence>
<feature type="domain" description="HTH myb-type" evidence="3">
    <location>
        <begin position="464"/>
        <end position="519"/>
    </location>
</feature>
<evidence type="ECO:0008006" key="6">
    <source>
        <dbReference type="Google" id="ProtNLM"/>
    </source>
</evidence>
<dbReference type="OrthoDB" id="5969701at2759"/>
<dbReference type="SUPFAM" id="SSF46689">
    <property type="entry name" value="Homeodomain-like"/>
    <property type="match status" value="1"/>
</dbReference>
<feature type="region of interest" description="Disordered" evidence="1">
    <location>
        <begin position="207"/>
        <end position="251"/>
    </location>
</feature>
<keyword evidence="5" id="KW-1185">Reference proteome</keyword>
<proteinExistence type="predicted"/>
<dbReference type="GO" id="GO:0000781">
    <property type="term" value="C:chromosome, telomeric region"/>
    <property type="evidence" value="ECO:0007669"/>
    <property type="project" value="InterPro"/>
</dbReference>
<dbReference type="InterPro" id="IPR009057">
    <property type="entry name" value="Homeodomain-like_sf"/>
</dbReference>
<feature type="compositionally biased region" description="Polar residues" evidence="1">
    <location>
        <begin position="229"/>
        <end position="238"/>
    </location>
</feature>
<dbReference type="InterPro" id="IPR030657">
    <property type="entry name" value="TERF2"/>
</dbReference>
<reference evidence="4" key="1">
    <citation type="submission" date="2021-02" db="EMBL/GenBank/DDBJ databases">
        <authorList>
            <person name="Nowell W R."/>
        </authorList>
    </citation>
    <scope>NUCLEOTIDE SEQUENCE</scope>
    <source>
        <strain evidence="4">Ploen Becks lab</strain>
    </source>
</reference>
<protein>
    <recommendedName>
        <fullName evidence="6">Myb-like domain-containing protein</fullName>
    </recommendedName>
</protein>
<dbReference type="GO" id="GO:0031848">
    <property type="term" value="P:protection from non-homologous end joining at telomere"/>
    <property type="evidence" value="ECO:0007669"/>
    <property type="project" value="InterPro"/>
</dbReference>
<sequence length="539" mass="62787">MIDPKLTFSKLLSNYLFCKSIDQFFNNKNGFCETADYVFSKGLVEIFKGADHDISTNIQFKIAISYLINQYAAYLKTNSEEAFYLALTTLFNHNLDRLTSVDLLSELREVTIKKTLILKNQNFFKKYEEEITRIIDQHIVLLKDVGPEEEFDNESFYEELTKILKSKVDSKNSSVLFEITKTYDLDKDQDEESELLNIFLSFQRRKVKDESNSDEPSSRKHLKKEATRETPSLFNQSSKKMRFDEDEKDDDELPNIEVNMQNNDELPPSSPSIPIQQTESNFVFDDPSMPRLNESKTTEKKANEQNKIDQKYSKTSKNLNEESDSEEELNFKVSPRKKKKSLTVNKVINAIVKDSEKRTSSPVPTTSKMANKISKLDSDSDSSTKSNEKTKENIKKDSRKTTSSRKQILESDDEEKEEKKSVKPKRKSIQKKDKKDSFKLSDLSNIESDSETDKKPSKSFVQQKRTKWTDQETIYLVVGVELYGKGNWAKILKRFSDKLKNRSSVHLKDKYRNLERANELKRFEKYAKTFIEKNNIEME</sequence>
<dbReference type="GO" id="GO:0042162">
    <property type="term" value="F:telomeric DNA binding"/>
    <property type="evidence" value="ECO:0007669"/>
    <property type="project" value="InterPro"/>
</dbReference>
<dbReference type="EMBL" id="CAJNOC010000248">
    <property type="protein sequence ID" value="CAF0733100.1"/>
    <property type="molecule type" value="Genomic_DNA"/>
</dbReference>
<dbReference type="PANTHER" id="PTHR46833">
    <property type="entry name" value="TELOMERIC REPEAT-BINDING FACTOR 2 TERF2"/>
    <property type="match status" value="1"/>
</dbReference>
<dbReference type="InterPro" id="IPR001005">
    <property type="entry name" value="SANT/Myb"/>
</dbReference>
<organism evidence="4 5">
    <name type="scientific">Brachionus calyciflorus</name>
    <dbReference type="NCBI Taxonomy" id="104777"/>
    <lineage>
        <taxon>Eukaryota</taxon>
        <taxon>Metazoa</taxon>
        <taxon>Spiralia</taxon>
        <taxon>Gnathifera</taxon>
        <taxon>Rotifera</taxon>
        <taxon>Eurotatoria</taxon>
        <taxon>Monogononta</taxon>
        <taxon>Pseudotrocha</taxon>
        <taxon>Ploima</taxon>
        <taxon>Brachionidae</taxon>
        <taxon>Brachionus</taxon>
    </lineage>
</organism>
<feature type="compositionally biased region" description="Basic and acidic residues" evidence="1">
    <location>
        <begin position="386"/>
        <end position="400"/>
    </location>
</feature>
<comment type="caution">
    <text evidence="4">The sequence shown here is derived from an EMBL/GenBank/DDBJ whole genome shotgun (WGS) entry which is preliminary data.</text>
</comment>
<dbReference type="CDD" id="cd11660">
    <property type="entry name" value="SANT_TRF"/>
    <property type="match status" value="1"/>
</dbReference>
<dbReference type="Pfam" id="PF00249">
    <property type="entry name" value="Myb_DNA-binding"/>
    <property type="match status" value="1"/>
</dbReference>
<feature type="region of interest" description="Disordered" evidence="1">
    <location>
        <begin position="281"/>
        <end position="463"/>
    </location>
</feature>
<dbReference type="PANTHER" id="PTHR46833:SF1">
    <property type="entry name" value="TELOMERIC REPEAT-BINDING FACTOR 2"/>
    <property type="match status" value="1"/>
</dbReference>
<name>A0A813N164_9BILA</name>
<gene>
    <name evidence="4" type="ORF">OXX778_LOCUS2963</name>
</gene>
<dbReference type="PROSITE" id="PS51294">
    <property type="entry name" value="HTH_MYB"/>
    <property type="match status" value="1"/>
</dbReference>
<feature type="compositionally biased region" description="Polar residues" evidence="1">
    <location>
        <begin position="360"/>
        <end position="369"/>
    </location>
</feature>
<dbReference type="GO" id="GO:0005634">
    <property type="term" value="C:nucleus"/>
    <property type="evidence" value="ECO:0007669"/>
    <property type="project" value="InterPro"/>
</dbReference>
<feature type="compositionally biased region" description="Basic and acidic residues" evidence="1">
    <location>
        <begin position="293"/>
        <end position="312"/>
    </location>
</feature>
<accession>A0A813N164</accession>
<dbReference type="PROSITE" id="PS50090">
    <property type="entry name" value="MYB_LIKE"/>
    <property type="match status" value="1"/>
</dbReference>
<dbReference type="SMART" id="SM00717">
    <property type="entry name" value="SANT"/>
    <property type="match status" value="1"/>
</dbReference>
<dbReference type="Proteomes" id="UP000663879">
    <property type="component" value="Unassembled WGS sequence"/>
</dbReference>
<feature type="domain" description="Myb-like" evidence="2">
    <location>
        <begin position="464"/>
        <end position="515"/>
    </location>
</feature>
<evidence type="ECO:0000313" key="5">
    <source>
        <dbReference type="Proteomes" id="UP000663879"/>
    </source>
</evidence>